<protein>
    <recommendedName>
        <fullName evidence="1">Methyltransferase type 12 domain-containing protein</fullName>
    </recommendedName>
</protein>
<dbReference type="PANTHER" id="PTHR43861:SF1">
    <property type="entry name" value="TRANS-ACONITATE 2-METHYLTRANSFERASE"/>
    <property type="match status" value="1"/>
</dbReference>
<proteinExistence type="predicted"/>
<gene>
    <name evidence="2" type="primary">106094097</name>
</gene>
<evidence type="ECO:0000259" key="1">
    <source>
        <dbReference type="Pfam" id="PF08242"/>
    </source>
</evidence>
<sequence>MNSPNLYQKARKAQTEDASQFLEEFFPKLNWRPDGHDSLIDIGSGTGDLLYDLVHSRMPQSVERIVCSDINPNMIKFAQETYGTESKWEFQILDIENKEGFVEDFRGTFDHLTSFYVLHWTKSLRQAFQNIYDLLRPGNGDCIILFPINWFKIYDFYDTLRKSNKWSKYIPNMDRLATPLHGSKNPLNDLNNILTQVGFSKFEVDVRDRVVTYDKAEIFLENMEAISPYIQDIPPELLQQYREDFVETAISLDCYNRENVSPSTSSHKHQAFRARPDIRLQDRIMILQWETDHNLRHPNNKNGEKALISLLETKTVCDFIDLVFIALTTSLLSVRIFIRDIYALTPYQAFRGRPDLHLHD</sequence>
<dbReference type="VEuPathDB" id="VectorBase:SCAU003228"/>
<feature type="domain" description="Methyltransferase type 12" evidence="1">
    <location>
        <begin position="40"/>
        <end position="138"/>
    </location>
</feature>
<dbReference type="Pfam" id="PF08242">
    <property type="entry name" value="Methyltransf_12"/>
    <property type="match status" value="1"/>
</dbReference>
<evidence type="ECO:0000313" key="3">
    <source>
        <dbReference type="Proteomes" id="UP000095300"/>
    </source>
</evidence>
<dbReference type="InterPro" id="IPR029063">
    <property type="entry name" value="SAM-dependent_MTases_sf"/>
</dbReference>
<dbReference type="OrthoDB" id="8300214at2759"/>
<evidence type="ECO:0000313" key="2">
    <source>
        <dbReference type="EnsemblMetazoa" id="SCAU003228-PA"/>
    </source>
</evidence>
<dbReference type="Proteomes" id="UP000095300">
    <property type="component" value="Unassembled WGS sequence"/>
</dbReference>
<keyword evidence="3" id="KW-1185">Reference proteome</keyword>
<dbReference type="SUPFAM" id="SSF53335">
    <property type="entry name" value="S-adenosyl-L-methionine-dependent methyltransferases"/>
    <property type="match status" value="1"/>
</dbReference>
<name>A0A1I8NYM0_STOCA</name>
<dbReference type="EnsemblMetazoa" id="SCAU003228-RA">
    <property type="protein sequence ID" value="SCAU003228-PA"/>
    <property type="gene ID" value="SCAU003228"/>
</dbReference>
<reference evidence="2" key="1">
    <citation type="submission" date="2020-05" db="UniProtKB">
        <authorList>
            <consortium name="EnsemblMetazoa"/>
        </authorList>
    </citation>
    <scope>IDENTIFICATION</scope>
    <source>
        <strain evidence="2">USDA</strain>
    </source>
</reference>
<organism evidence="2 3">
    <name type="scientific">Stomoxys calcitrans</name>
    <name type="common">Stable fly</name>
    <name type="synonym">Conops calcitrans</name>
    <dbReference type="NCBI Taxonomy" id="35570"/>
    <lineage>
        <taxon>Eukaryota</taxon>
        <taxon>Metazoa</taxon>
        <taxon>Ecdysozoa</taxon>
        <taxon>Arthropoda</taxon>
        <taxon>Hexapoda</taxon>
        <taxon>Insecta</taxon>
        <taxon>Pterygota</taxon>
        <taxon>Neoptera</taxon>
        <taxon>Endopterygota</taxon>
        <taxon>Diptera</taxon>
        <taxon>Brachycera</taxon>
        <taxon>Muscomorpha</taxon>
        <taxon>Muscoidea</taxon>
        <taxon>Muscidae</taxon>
        <taxon>Stomoxys</taxon>
    </lineage>
</organism>
<dbReference type="Gene3D" id="3.40.50.150">
    <property type="entry name" value="Vaccinia Virus protein VP39"/>
    <property type="match status" value="1"/>
</dbReference>
<dbReference type="CDD" id="cd02440">
    <property type="entry name" value="AdoMet_MTases"/>
    <property type="match status" value="1"/>
</dbReference>
<accession>A0A1I8NYM0</accession>
<dbReference type="InterPro" id="IPR013217">
    <property type="entry name" value="Methyltransf_12"/>
</dbReference>
<dbReference type="PANTHER" id="PTHR43861">
    <property type="entry name" value="TRANS-ACONITATE 2-METHYLTRANSFERASE-RELATED"/>
    <property type="match status" value="1"/>
</dbReference>
<dbReference type="STRING" id="35570.A0A1I8NYM0"/>
<dbReference type="AlphaFoldDB" id="A0A1I8NYM0"/>